<accession>A0A2A3EID0</accession>
<dbReference type="SUPFAM" id="SSF81383">
    <property type="entry name" value="F-box domain"/>
    <property type="match status" value="1"/>
</dbReference>
<dbReference type="PANTHER" id="PTHR15537">
    <property type="entry name" value="F-BOX ONLY PROTEIN 7"/>
    <property type="match status" value="1"/>
</dbReference>
<dbReference type="Gene3D" id="3.40.1000.30">
    <property type="match status" value="1"/>
</dbReference>
<evidence type="ECO:0000259" key="1">
    <source>
        <dbReference type="PROSITE" id="PS50181"/>
    </source>
</evidence>
<dbReference type="AlphaFoldDB" id="A0A2A3EID0"/>
<evidence type="ECO:0000313" key="2">
    <source>
        <dbReference type="EMBL" id="PBC31477.1"/>
    </source>
</evidence>
<dbReference type="EMBL" id="KZ288232">
    <property type="protein sequence ID" value="PBC31477.1"/>
    <property type="molecule type" value="Genomic_DNA"/>
</dbReference>
<dbReference type="PROSITE" id="PS50181">
    <property type="entry name" value="FBOX"/>
    <property type="match status" value="1"/>
</dbReference>
<dbReference type="PANTHER" id="PTHR15537:SF2">
    <property type="entry name" value="F-BOX ONLY PROTEIN 7"/>
    <property type="match status" value="1"/>
</dbReference>
<dbReference type="GO" id="GO:0019901">
    <property type="term" value="F:protein kinase binding"/>
    <property type="evidence" value="ECO:0007669"/>
    <property type="project" value="InterPro"/>
</dbReference>
<dbReference type="InterPro" id="IPR036047">
    <property type="entry name" value="F-box-like_dom_sf"/>
</dbReference>
<reference evidence="2 3" key="1">
    <citation type="submission" date="2014-07" db="EMBL/GenBank/DDBJ databases">
        <title>Genomic and transcriptomic analysis on Apis cerana provide comprehensive insights into honey bee biology.</title>
        <authorList>
            <person name="Diao Q."/>
            <person name="Sun L."/>
            <person name="Zheng H."/>
            <person name="Zheng H."/>
            <person name="Xu S."/>
            <person name="Wang S."/>
            <person name="Zeng Z."/>
            <person name="Hu F."/>
            <person name="Su S."/>
            <person name="Wu J."/>
        </authorList>
    </citation>
    <scope>NUCLEOTIDE SEQUENCE [LARGE SCALE GENOMIC DNA]</scope>
    <source>
        <tissue evidence="2">Pupae without intestine</tissue>
    </source>
</reference>
<dbReference type="STRING" id="94128.A0A2A3EID0"/>
<dbReference type="Pfam" id="PF12937">
    <property type="entry name" value="F-box-like"/>
    <property type="match status" value="1"/>
</dbReference>
<evidence type="ECO:0000313" key="3">
    <source>
        <dbReference type="Proteomes" id="UP000242457"/>
    </source>
</evidence>
<name>A0A2A3EID0_APICC</name>
<sequence>MAESCESVVSSIVTSVVSHGQVKVPETPCQEDAKTSGSPEPILVEDMTFTKLVPSLERILKDLNKSSIHHDYIVALIIVLLAEAGFYPLLRDSDRSQCSNLKSLYIPKNWKIESTGMYNMYFQLQAVPHIKCKLFVLPLGDELIVSFYPLLEEGVARKGYSMMVQTLRHVNPYSTDLSGRYFNLKVLSHSFKNTISTPARSDILIKAGVMGPSLQAIPIELKYRILKMLDARTLTKMAQCCKQFCALCSDPQLWKSLIQRDFPNFIRTNHKKMTKDRDYYYQDYMALIMI</sequence>
<dbReference type="OrthoDB" id="101791at2759"/>
<feature type="domain" description="F-box" evidence="1">
    <location>
        <begin position="211"/>
        <end position="257"/>
    </location>
</feature>
<dbReference type="GO" id="GO:1903599">
    <property type="term" value="P:positive regulation of autophagy of mitochondrion"/>
    <property type="evidence" value="ECO:0007669"/>
    <property type="project" value="TreeGrafter"/>
</dbReference>
<organism evidence="2 3">
    <name type="scientific">Apis cerana cerana</name>
    <name type="common">Oriental honeybee</name>
    <dbReference type="NCBI Taxonomy" id="94128"/>
    <lineage>
        <taxon>Eukaryota</taxon>
        <taxon>Metazoa</taxon>
        <taxon>Ecdysozoa</taxon>
        <taxon>Arthropoda</taxon>
        <taxon>Hexapoda</taxon>
        <taxon>Insecta</taxon>
        <taxon>Pterygota</taxon>
        <taxon>Neoptera</taxon>
        <taxon>Endopterygota</taxon>
        <taxon>Hymenoptera</taxon>
        <taxon>Apocrita</taxon>
        <taxon>Aculeata</taxon>
        <taxon>Apoidea</taxon>
        <taxon>Anthophila</taxon>
        <taxon>Apidae</taxon>
        <taxon>Apis</taxon>
    </lineage>
</organism>
<dbReference type="InterPro" id="IPR001810">
    <property type="entry name" value="F-box_dom"/>
</dbReference>
<dbReference type="InterPro" id="IPR047118">
    <property type="entry name" value="Fbxo7"/>
</dbReference>
<protein>
    <submittedName>
        <fullName evidence="2">F-box only protein</fullName>
    </submittedName>
</protein>
<gene>
    <name evidence="2" type="ORF">APICC_07686</name>
</gene>
<keyword evidence="3" id="KW-1185">Reference proteome</keyword>
<proteinExistence type="predicted"/>
<dbReference type="Gene3D" id="1.20.1280.50">
    <property type="match status" value="1"/>
</dbReference>
<dbReference type="Proteomes" id="UP000242457">
    <property type="component" value="Unassembled WGS sequence"/>
</dbReference>